<feature type="domain" description="Transglutaminase-like" evidence="1">
    <location>
        <begin position="81"/>
        <end position="148"/>
    </location>
</feature>
<gene>
    <name evidence="2" type="ORF">RGQ30_04610</name>
</gene>
<dbReference type="KEGG" id="lto:RGQ30_04610"/>
<proteinExistence type="predicted"/>
<accession>A0AA86J5Z4</accession>
<sequence>MQDAVAFAPHRFDALERRLNHVNSTHAQLNVDQRLRDLTNGIRSDKEKAWLIYQWVIRHFRHDLKLSARIGDPGKHSLEELFRLGGGSCAVYANVTQRLFDKAGLQARTVYGTAKSGTNTRQFGSMPVNHVWNAVKIDGEWHTVDTTWGAGVVGDGGFERVPSELFFLMRPEMAVLSYFDEKDQFGFQKRFGVTASLFRQIPEDAMYAVGAGFDPRLVLNQQRGSTGSPVVKTFDHVPGAFKVINAPVLGRLSKRPLKLQLESEVFDEMVVVQGKKWIHLKKQGNTHALELNPDRGELVLMARRKPTSDYEALLAYQVH</sequence>
<dbReference type="InterPro" id="IPR052557">
    <property type="entry name" value="CAP/Cytokinesis_protein"/>
</dbReference>
<evidence type="ECO:0000313" key="3">
    <source>
        <dbReference type="Proteomes" id="UP001329151"/>
    </source>
</evidence>
<dbReference type="Pfam" id="PF01841">
    <property type="entry name" value="Transglut_core"/>
    <property type="match status" value="1"/>
</dbReference>
<dbReference type="Proteomes" id="UP001329151">
    <property type="component" value="Chromosome"/>
</dbReference>
<dbReference type="Gene3D" id="3.10.620.30">
    <property type="match status" value="1"/>
</dbReference>
<keyword evidence="3" id="KW-1185">Reference proteome</keyword>
<dbReference type="SUPFAM" id="SSF54001">
    <property type="entry name" value="Cysteine proteinases"/>
    <property type="match status" value="1"/>
</dbReference>
<dbReference type="InterPro" id="IPR038765">
    <property type="entry name" value="Papain-like_cys_pep_sf"/>
</dbReference>
<name>A0AA86J5Z4_9BURK</name>
<protein>
    <recommendedName>
        <fullName evidence="1">Transglutaminase-like domain-containing protein</fullName>
    </recommendedName>
</protein>
<dbReference type="InterPro" id="IPR002931">
    <property type="entry name" value="Transglutaminase-like"/>
</dbReference>
<dbReference type="SMART" id="SM00460">
    <property type="entry name" value="TGc"/>
    <property type="match status" value="1"/>
</dbReference>
<evidence type="ECO:0000313" key="2">
    <source>
        <dbReference type="EMBL" id="BET24960.1"/>
    </source>
</evidence>
<dbReference type="AlphaFoldDB" id="A0AA86J5Z4"/>
<evidence type="ECO:0000259" key="1">
    <source>
        <dbReference type="SMART" id="SM00460"/>
    </source>
</evidence>
<organism evidence="2 3">
    <name type="scientific">Limnobacter thiooxidans</name>
    <dbReference type="NCBI Taxonomy" id="131080"/>
    <lineage>
        <taxon>Bacteria</taxon>
        <taxon>Pseudomonadati</taxon>
        <taxon>Pseudomonadota</taxon>
        <taxon>Betaproteobacteria</taxon>
        <taxon>Burkholderiales</taxon>
        <taxon>Burkholderiaceae</taxon>
        <taxon>Limnobacter</taxon>
    </lineage>
</organism>
<dbReference type="PANTHER" id="PTHR46333">
    <property type="entry name" value="CYTOKINESIS PROTEIN 3"/>
    <property type="match status" value="1"/>
</dbReference>
<reference evidence="2 3" key="1">
    <citation type="submission" date="2023-10" db="EMBL/GenBank/DDBJ databases">
        <title>Complete Genome Sequence of Limnobacter thiooxidans CS-K2T, Isolated from freshwater lake sediments in Bavaria, Germany.</title>
        <authorList>
            <person name="Naruki M."/>
            <person name="Watanabe A."/>
            <person name="Warashina T."/>
            <person name="Morita T."/>
            <person name="Arakawa K."/>
        </authorList>
    </citation>
    <scope>NUCLEOTIDE SEQUENCE [LARGE SCALE GENOMIC DNA]</scope>
    <source>
        <strain evidence="2 3">CS-K2</strain>
    </source>
</reference>
<dbReference type="EMBL" id="AP028947">
    <property type="protein sequence ID" value="BET24960.1"/>
    <property type="molecule type" value="Genomic_DNA"/>
</dbReference>
<dbReference type="PANTHER" id="PTHR46333:SF2">
    <property type="entry name" value="CYTOKINESIS PROTEIN 3"/>
    <property type="match status" value="1"/>
</dbReference>
<dbReference type="GO" id="GO:0005737">
    <property type="term" value="C:cytoplasm"/>
    <property type="evidence" value="ECO:0007669"/>
    <property type="project" value="TreeGrafter"/>
</dbReference>